<sequence length="131" mass="13513">MPPLSPSIPLSTAPSATPHIHRASSALSFLPYPSPLWRFASRRRQHSSIQGAVVVEAEQARARGTGRVDDETADADSRAASRSGGVGTTTTSIGAGSGSCGSHVVASLYGAVYEMPFVPVTSDNLAGFSDI</sequence>
<feature type="region of interest" description="Disordered" evidence="1">
    <location>
        <begin position="60"/>
        <end position="99"/>
    </location>
</feature>
<name>A0A0E0LKU8_ORYPU</name>
<protein>
    <submittedName>
        <fullName evidence="2">Uncharacterized protein</fullName>
    </submittedName>
</protein>
<dbReference type="AlphaFoldDB" id="A0A0E0LKU8"/>
<keyword evidence="3" id="KW-1185">Reference proteome</keyword>
<dbReference type="HOGENOM" id="CLU_1930953_0_0_1"/>
<evidence type="ECO:0000313" key="2">
    <source>
        <dbReference type="EnsemblPlants" id="OPUNC07G13730.1"/>
    </source>
</evidence>
<feature type="compositionally biased region" description="Low complexity" evidence="1">
    <location>
        <begin position="80"/>
        <end position="94"/>
    </location>
</feature>
<organism evidence="2">
    <name type="scientific">Oryza punctata</name>
    <name type="common">Red rice</name>
    <dbReference type="NCBI Taxonomy" id="4537"/>
    <lineage>
        <taxon>Eukaryota</taxon>
        <taxon>Viridiplantae</taxon>
        <taxon>Streptophyta</taxon>
        <taxon>Embryophyta</taxon>
        <taxon>Tracheophyta</taxon>
        <taxon>Spermatophyta</taxon>
        <taxon>Magnoliopsida</taxon>
        <taxon>Liliopsida</taxon>
        <taxon>Poales</taxon>
        <taxon>Poaceae</taxon>
        <taxon>BOP clade</taxon>
        <taxon>Oryzoideae</taxon>
        <taxon>Oryzeae</taxon>
        <taxon>Oryzinae</taxon>
        <taxon>Oryza</taxon>
    </lineage>
</organism>
<dbReference type="Proteomes" id="UP000026962">
    <property type="component" value="Chromosome 7"/>
</dbReference>
<evidence type="ECO:0000256" key="1">
    <source>
        <dbReference type="SAM" id="MobiDB-lite"/>
    </source>
</evidence>
<reference evidence="2" key="2">
    <citation type="submission" date="2018-05" db="EMBL/GenBank/DDBJ databases">
        <title>OpunRS2 (Oryza punctata Reference Sequence Version 2).</title>
        <authorList>
            <person name="Zhang J."/>
            <person name="Kudrna D."/>
            <person name="Lee S."/>
            <person name="Talag J."/>
            <person name="Welchert J."/>
            <person name="Wing R.A."/>
        </authorList>
    </citation>
    <scope>NUCLEOTIDE SEQUENCE [LARGE SCALE GENOMIC DNA]</scope>
</reference>
<dbReference type="Gramene" id="OPUNC07G13730.1">
    <property type="protein sequence ID" value="OPUNC07G13730.1"/>
    <property type="gene ID" value="OPUNC07G13730"/>
</dbReference>
<evidence type="ECO:0000313" key="3">
    <source>
        <dbReference type="Proteomes" id="UP000026962"/>
    </source>
</evidence>
<accession>A0A0E0LKU8</accession>
<reference evidence="2" key="1">
    <citation type="submission" date="2015-04" db="UniProtKB">
        <authorList>
            <consortium name="EnsemblPlants"/>
        </authorList>
    </citation>
    <scope>IDENTIFICATION</scope>
</reference>
<proteinExistence type="predicted"/>
<feature type="compositionally biased region" description="Basic and acidic residues" evidence="1">
    <location>
        <begin position="60"/>
        <end position="79"/>
    </location>
</feature>
<dbReference type="EnsemblPlants" id="OPUNC07G13730.1">
    <property type="protein sequence ID" value="OPUNC07G13730.1"/>
    <property type="gene ID" value="OPUNC07G13730"/>
</dbReference>